<evidence type="ECO:0000313" key="1">
    <source>
        <dbReference type="EMBL" id="EXI90202.1"/>
    </source>
</evidence>
<dbReference type="Proteomes" id="UP000022141">
    <property type="component" value="Unassembled WGS sequence"/>
</dbReference>
<organism evidence="1 2">
    <name type="scientific">Accumulibacter regalis</name>
    <dbReference type="NCBI Taxonomy" id="522306"/>
    <lineage>
        <taxon>Bacteria</taxon>
        <taxon>Pseudomonadati</taxon>
        <taxon>Pseudomonadota</taxon>
        <taxon>Betaproteobacteria</taxon>
        <taxon>Candidatus Accumulibacter</taxon>
    </lineage>
</organism>
<evidence type="ECO:0000313" key="2">
    <source>
        <dbReference type="Proteomes" id="UP000022141"/>
    </source>
</evidence>
<dbReference type="EMBL" id="JEMY01000008">
    <property type="protein sequence ID" value="EXI90202.1"/>
    <property type="molecule type" value="Genomic_DNA"/>
</dbReference>
<comment type="caution">
    <text evidence="1">The sequence shown here is derived from an EMBL/GenBank/DDBJ whole genome shotgun (WGS) entry which is preliminary data.</text>
</comment>
<dbReference type="PATRIC" id="fig|1454004.3.peg.955"/>
<sequence length="362" mass="39190">MIWDGTPTDTMRVFLENMVAEGLLARESGLNVTPQQIVAATIGQIDKIARESYPLHQVMSQSDIVFHAEGPGAASGMPWLSALNWLGRTADGNLRKLSAALFDILGSEGASLAKHLDIRLSGLAPGSLWMGVKLLPVAADMLPADEPLMRTLADNIGRLPEIIRFIDDEGLRPGYEEAVPDPALRDVQLATLYRFAPTGRMGIHTLEISSTGSGSASLSQRERVVLKEVIAKPTTKGSHEGAFIGRMQEADLDKSRMHLRGVDGVGTLRCVMPTLTKEHARRMFGGMVRAKGRYQVGLDGRPRLLFVEDVTPIEQGTLLPAEQAARNLAEEAAVNAANTALSKAVRLKDQAMRTKGTSKPRD</sequence>
<proteinExistence type="predicted"/>
<dbReference type="eggNOG" id="ENOG502Z9YZ">
    <property type="taxonomic scope" value="Bacteria"/>
</dbReference>
<dbReference type="AlphaFoldDB" id="A0A011QLH2"/>
<accession>A0A011QLH2</accession>
<protein>
    <submittedName>
        <fullName evidence="1">Uncharacterized protein</fullName>
    </submittedName>
</protein>
<keyword evidence="2" id="KW-1185">Reference proteome</keyword>
<name>A0A011QLH2_ACCRE</name>
<gene>
    <name evidence="1" type="ORF">AW11_00905</name>
</gene>
<dbReference type="STRING" id="1454004.AW11_00905"/>
<reference evidence="1" key="1">
    <citation type="submission" date="2014-02" db="EMBL/GenBank/DDBJ databases">
        <title>Expanding our view of genomic diversity in Candidatus Accumulibacter clades.</title>
        <authorList>
            <person name="Skennerton C.T."/>
            <person name="Barr J.J."/>
            <person name="Slater F.R."/>
            <person name="Bond P.L."/>
            <person name="Tyson G.W."/>
        </authorList>
    </citation>
    <scope>NUCLEOTIDE SEQUENCE [LARGE SCALE GENOMIC DNA]</scope>
</reference>